<evidence type="ECO:0000256" key="1">
    <source>
        <dbReference type="SAM" id="MobiDB-lite"/>
    </source>
</evidence>
<organism evidence="2 3">
    <name type="scientific">Sphaeroforma arctica JP610</name>
    <dbReference type="NCBI Taxonomy" id="667725"/>
    <lineage>
        <taxon>Eukaryota</taxon>
        <taxon>Ichthyosporea</taxon>
        <taxon>Ichthyophonida</taxon>
        <taxon>Sphaeroforma</taxon>
    </lineage>
</organism>
<evidence type="ECO:0000313" key="2">
    <source>
        <dbReference type="EMBL" id="KNC79539.1"/>
    </source>
</evidence>
<dbReference type="Proteomes" id="UP000054560">
    <property type="component" value="Unassembled WGS sequence"/>
</dbReference>
<keyword evidence="3" id="KW-1185">Reference proteome</keyword>
<reference evidence="2 3" key="1">
    <citation type="submission" date="2011-02" db="EMBL/GenBank/DDBJ databases">
        <title>The Genome Sequence of Sphaeroforma arctica JP610.</title>
        <authorList>
            <consortium name="The Broad Institute Genome Sequencing Platform"/>
            <person name="Russ C."/>
            <person name="Cuomo C."/>
            <person name="Young S.K."/>
            <person name="Zeng Q."/>
            <person name="Gargeya S."/>
            <person name="Alvarado L."/>
            <person name="Berlin A."/>
            <person name="Chapman S.B."/>
            <person name="Chen Z."/>
            <person name="Freedman E."/>
            <person name="Gellesch M."/>
            <person name="Goldberg J."/>
            <person name="Griggs A."/>
            <person name="Gujja S."/>
            <person name="Heilman E."/>
            <person name="Heiman D."/>
            <person name="Howarth C."/>
            <person name="Mehta T."/>
            <person name="Neiman D."/>
            <person name="Pearson M."/>
            <person name="Roberts A."/>
            <person name="Saif S."/>
            <person name="Shea T."/>
            <person name="Shenoy N."/>
            <person name="Sisk P."/>
            <person name="Stolte C."/>
            <person name="Sykes S."/>
            <person name="White J."/>
            <person name="Yandava C."/>
            <person name="Burger G."/>
            <person name="Gray M.W."/>
            <person name="Holland P.W.H."/>
            <person name="King N."/>
            <person name="Lang F.B.F."/>
            <person name="Roger A.J."/>
            <person name="Ruiz-Trillo I."/>
            <person name="Haas B."/>
            <person name="Nusbaum C."/>
            <person name="Birren B."/>
        </authorList>
    </citation>
    <scope>NUCLEOTIDE SEQUENCE [LARGE SCALE GENOMIC DNA]</scope>
    <source>
        <strain evidence="2 3">JP610</strain>
    </source>
</reference>
<feature type="compositionally biased region" description="Basic and acidic residues" evidence="1">
    <location>
        <begin position="35"/>
        <end position="44"/>
    </location>
</feature>
<proteinExistence type="predicted"/>
<dbReference type="AlphaFoldDB" id="A0A0L0FS52"/>
<feature type="region of interest" description="Disordered" evidence="1">
    <location>
        <begin position="33"/>
        <end position="64"/>
    </location>
</feature>
<evidence type="ECO:0000313" key="3">
    <source>
        <dbReference type="Proteomes" id="UP000054560"/>
    </source>
</evidence>
<gene>
    <name evidence="2" type="ORF">SARC_08066</name>
</gene>
<dbReference type="EMBL" id="KQ242286">
    <property type="protein sequence ID" value="KNC79539.1"/>
    <property type="molecule type" value="Genomic_DNA"/>
</dbReference>
<dbReference type="RefSeq" id="XP_014153441.1">
    <property type="nucleotide sequence ID" value="XM_014297966.1"/>
</dbReference>
<accession>A0A0L0FS52</accession>
<protein>
    <submittedName>
        <fullName evidence="2">Uncharacterized protein</fullName>
    </submittedName>
</protein>
<name>A0A0L0FS52_9EUKA</name>
<dbReference type="GeneID" id="25908570"/>
<sequence length="64" mass="7614">MEIAHDRHDVEDVAYFASLIAIKQKRIDQLMQAQREQDQRDNKCQKTNSYHAKTCNKKPDIRLK</sequence>